<evidence type="ECO:0000313" key="2">
    <source>
        <dbReference type="EMBL" id="VXA55318.1"/>
    </source>
</evidence>
<dbReference type="AlphaFoldDB" id="A0A653K3B7"/>
<evidence type="ECO:0000313" key="3">
    <source>
        <dbReference type="Proteomes" id="UP000430404"/>
    </source>
</evidence>
<feature type="domain" description="Phage head morphogenesis" evidence="1">
    <location>
        <begin position="153"/>
        <end position="270"/>
    </location>
</feature>
<accession>A0A653K3B7</accession>
<dbReference type="InterPro" id="IPR006528">
    <property type="entry name" value="Phage_head_morphogenesis_dom"/>
</dbReference>
<sequence length="373" mass="42004">MNASAQDQAYLDALVQHQAYLYRASSQVVNELWQQFSKQSKAMAVQLRDLLDELSDSEKVALAGGQYTTPHLKEIRDLINQWFTTVGSSLPEAFAVSATALAVYEAGYTASLLGEKIKEQSGSKLWAKAKKTPLAGGALVENLFQQIPMIARQKVDYAIRDGISSGQTNQEIIKRIRGYDKTIDGKKVHFDGIVDQSKVEIERTVRTVRSHVASQAHDDVYTQLGFSYVKFVATLDGRTSKRCASFDQTVYKRDEAHPTPPLHPNCRSVLVPVREDGELIGRRPFVADDRKVKDIPKDERDGVVGQVNANTSFKDWFARQDTKFQEQWLGPSRYKLYKDGGFTIDKFVDPDGQMYTLNELKKLDAQTLNILFK</sequence>
<dbReference type="NCBIfam" id="TIGR01641">
    <property type="entry name" value="phageSPP1_gp7"/>
    <property type="match status" value="1"/>
</dbReference>
<evidence type="ECO:0000259" key="1">
    <source>
        <dbReference type="Pfam" id="PF04233"/>
    </source>
</evidence>
<protein>
    <submittedName>
        <fullName evidence="2">Phage head morphogenesis protein</fullName>
    </submittedName>
</protein>
<reference evidence="2 3" key="1">
    <citation type="submission" date="2019-10" db="EMBL/GenBank/DDBJ databases">
        <authorList>
            <person name="Karimi E."/>
        </authorList>
    </citation>
    <scope>NUCLEOTIDE SEQUENCE [LARGE SCALE GENOMIC DNA]</scope>
    <source>
        <strain evidence="2">Acinetobacter sp. 8BE</strain>
    </source>
</reference>
<name>A0A653K3B7_9GAMM</name>
<dbReference type="EMBL" id="CABWKZ010000014">
    <property type="protein sequence ID" value="VXA55318.1"/>
    <property type="molecule type" value="Genomic_DNA"/>
</dbReference>
<dbReference type="Proteomes" id="UP000430404">
    <property type="component" value="Unassembled WGS sequence"/>
</dbReference>
<proteinExistence type="predicted"/>
<dbReference type="RefSeq" id="WP_159725023.1">
    <property type="nucleotide sequence ID" value="NZ_LR732744.1"/>
</dbReference>
<gene>
    <name evidence="2" type="ORF">ACI8B_210114</name>
</gene>
<organism evidence="2 3">
    <name type="scientific">Acinetobacter proteolyticus</name>
    <dbReference type="NCBI Taxonomy" id="1776741"/>
    <lineage>
        <taxon>Bacteria</taxon>
        <taxon>Pseudomonadati</taxon>
        <taxon>Pseudomonadota</taxon>
        <taxon>Gammaproteobacteria</taxon>
        <taxon>Moraxellales</taxon>
        <taxon>Moraxellaceae</taxon>
        <taxon>Acinetobacter</taxon>
    </lineage>
</organism>
<dbReference type="Pfam" id="PF04233">
    <property type="entry name" value="Phage_Mu_F"/>
    <property type="match status" value="1"/>
</dbReference>